<proteinExistence type="predicted"/>
<name>A0AAV7ID15_COTGL</name>
<dbReference type="Proteomes" id="UP000826195">
    <property type="component" value="Unassembled WGS sequence"/>
</dbReference>
<keyword evidence="1" id="KW-0732">Signal</keyword>
<evidence type="ECO:0000256" key="1">
    <source>
        <dbReference type="SAM" id="SignalP"/>
    </source>
</evidence>
<accession>A0AAV7ID15</accession>
<organism evidence="2 3">
    <name type="scientific">Cotesia glomerata</name>
    <name type="common">Lepidopteran parasitic wasp</name>
    <name type="synonym">Apanteles glomeratus</name>
    <dbReference type="NCBI Taxonomy" id="32391"/>
    <lineage>
        <taxon>Eukaryota</taxon>
        <taxon>Metazoa</taxon>
        <taxon>Ecdysozoa</taxon>
        <taxon>Arthropoda</taxon>
        <taxon>Hexapoda</taxon>
        <taxon>Insecta</taxon>
        <taxon>Pterygota</taxon>
        <taxon>Neoptera</taxon>
        <taxon>Endopterygota</taxon>
        <taxon>Hymenoptera</taxon>
        <taxon>Apocrita</taxon>
        <taxon>Ichneumonoidea</taxon>
        <taxon>Braconidae</taxon>
        <taxon>Microgastrinae</taxon>
        <taxon>Cotesia</taxon>
    </lineage>
</organism>
<feature type="chain" id="PRO_5043451227" description="Candidate secreted effector protein" evidence="1">
    <location>
        <begin position="21"/>
        <end position="198"/>
    </location>
</feature>
<comment type="caution">
    <text evidence="2">The sequence shown here is derived from an EMBL/GenBank/DDBJ whole genome shotgun (WGS) entry which is preliminary data.</text>
</comment>
<sequence length="198" mass="23415">MTVENILLTFLVFNIALAAAEEHTSRDGKFHYQCQPNSVLLRYDITKINETIEFKIFDSNHLSIGSNRQISKPRFRRESRLPHNFCNRDRTVEEADDAERLENGKYPLWCFIALQAEALETKSPDEIFFTSTPRPECVKFFDVDEKPEWEMDFKYCSKEERKKFTVEVHSKVYKSIQTSVWIYSIDCMNTNINNYDEV</sequence>
<feature type="signal peptide" evidence="1">
    <location>
        <begin position="1"/>
        <end position="20"/>
    </location>
</feature>
<reference evidence="2 3" key="1">
    <citation type="journal article" date="2021" name="J. Hered.">
        <title>A chromosome-level genome assembly of the parasitoid wasp, Cotesia glomerata (Hymenoptera: Braconidae).</title>
        <authorList>
            <person name="Pinto B.J."/>
            <person name="Weis J.J."/>
            <person name="Gamble T."/>
            <person name="Ode P.J."/>
            <person name="Paul R."/>
            <person name="Zaspel J.M."/>
        </authorList>
    </citation>
    <scope>NUCLEOTIDE SEQUENCE [LARGE SCALE GENOMIC DNA]</scope>
    <source>
        <strain evidence="2">CgM1</strain>
    </source>
</reference>
<dbReference type="EMBL" id="JAHXZJ010001864">
    <property type="protein sequence ID" value="KAH0549152.1"/>
    <property type="molecule type" value="Genomic_DNA"/>
</dbReference>
<evidence type="ECO:0000313" key="3">
    <source>
        <dbReference type="Proteomes" id="UP000826195"/>
    </source>
</evidence>
<dbReference type="AlphaFoldDB" id="A0AAV7ID15"/>
<protein>
    <recommendedName>
        <fullName evidence="4">Candidate secreted effector protein</fullName>
    </recommendedName>
</protein>
<evidence type="ECO:0000313" key="2">
    <source>
        <dbReference type="EMBL" id="KAH0549152.1"/>
    </source>
</evidence>
<gene>
    <name evidence="2" type="ORF">KQX54_006586</name>
</gene>
<keyword evidence="3" id="KW-1185">Reference proteome</keyword>
<evidence type="ECO:0008006" key="4">
    <source>
        <dbReference type="Google" id="ProtNLM"/>
    </source>
</evidence>